<dbReference type="PANTHER" id="PTHR42794:SF1">
    <property type="entry name" value="HEMIN IMPORT ATP-BINDING PROTEIN HMUV"/>
    <property type="match status" value="1"/>
</dbReference>
<dbReference type="GO" id="GO:0016887">
    <property type="term" value="F:ATP hydrolysis activity"/>
    <property type="evidence" value="ECO:0007669"/>
    <property type="project" value="InterPro"/>
</dbReference>
<gene>
    <name evidence="7" type="ORF">IWA51_02675</name>
</gene>
<dbReference type="Pfam" id="PF00005">
    <property type="entry name" value="ABC_tran"/>
    <property type="match status" value="1"/>
</dbReference>
<dbReference type="RefSeq" id="WP_177528322.1">
    <property type="nucleotide sequence ID" value="NZ_CBCSHE010000010.1"/>
</dbReference>
<protein>
    <submittedName>
        <fullName evidence="7">ABC transporter ATP-binding protein</fullName>
    </submittedName>
</protein>
<dbReference type="InterPro" id="IPR003593">
    <property type="entry name" value="AAA+_ATPase"/>
</dbReference>
<dbReference type="KEGG" id="tper:IWA51_02675"/>
<proteinExistence type="predicted"/>
<sequence>MNCLDFTNVSFTYPAVEGDLDAQGKQIVPSPVFESFTGSIPAAFTSVIGPNGCGKSTLLMLAAGRLVPQTGKVTLFGQDVAALDEEKKNLLASVIYQNMEFESEDETQKLLEFVYKNGALKANAKGIKSSGDLFSEATDVFELDGIMGRKLTELSKGETQRVLLAFSILYGSAAVFMDEPMFAMEDRQKNAALEYLRQYSDQTKTAMFISMHELDLSRRYAEKVLLIHPNKNMDYGTPEEVMTDADLEKAYGFPASMLKHNEDMTREQLKQVSEAIKSL</sequence>
<keyword evidence="8" id="KW-1185">Reference proteome</keyword>
<dbReference type="SMART" id="SM00382">
    <property type="entry name" value="AAA"/>
    <property type="match status" value="1"/>
</dbReference>
<dbReference type="GO" id="GO:0005524">
    <property type="term" value="F:ATP binding"/>
    <property type="evidence" value="ECO:0007669"/>
    <property type="project" value="UniProtKB-KW"/>
</dbReference>
<dbReference type="Proteomes" id="UP000595224">
    <property type="component" value="Chromosome"/>
</dbReference>
<dbReference type="SUPFAM" id="SSF52540">
    <property type="entry name" value="P-loop containing nucleoside triphosphate hydrolases"/>
    <property type="match status" value="1"/>
</dbReference>
<dbReference type="Gene3D" id="3.40.50.300">
    <property type="entry name" value="P-loop containing nucleotide triphosphate hydrolases"/>
    <property type="match status" value="1"/>
</dbReference>
<evidence type="ECO:0000256" key="4">
    <source>
        <dbReference type="ARBA" id="ARBA00022967"/>
    </source>
</evidence>
<evidence type="ECO:0000256" key="3">
    <source>
        <dbReference type="ARBA" id="ARBA00022840"/>
    </source>
</evidence>
<evidence type="ECO:0000313" key="7">
    <source>
        <dbReference type="EMBL" id="QQA01538.1"/>
    </source>
</evidence>
<dbReference type="InterPro" id="IPR003439">
    <property type="entry name" value="ABC_transporter-like_ATP-bd"/>
</dbReference>
<evidence type="ECO:0000256" key="5">
    <source>
        <dbReference type="ARBA" id="ARBA00037066"/>
    </source>
</evidence>
<dbReference type="PROSITE" id="PS50893">
    <property type="entry name" value="ABC_TRANSPORTER_2"/>
    <property type="match status" value="1"/>
</dbReference>
<reference evidence="7 8" key="1">
    <citation type="submission" date="2020-11" db="EMBL/GenBank/DDBJ databases">
        <title>Treponema Peruensis nv. sp., first commensal Treponema isolated from human feces.</title>
        <authorList>
            <person name="Belkhou C."/>
            <person name="Raes J."/>
        </authorList>
    </citation>
    <scope>NUCLEOTIDE SEQUENCE [LARGE SCALE GENOMIC DNA]</scope>
    <source>
        <strain evidence="7 8">RCC2812</strain>
    </source>
</reference>
<evidence type="ECO:0000259" key="6">
    <source>
        <dbReference type="PROSITE" id="PS50893"/>
    </source>
</evidence>
<accession>A0A7T3REA9</accession>
<dbReference type="InterPro" id="IPR027417">
    <property type="entry name" value="P-loop_NTPase"/>
</dbReference>
<name>A0A7T3REA9_9SPIR</name>
<evidence type="ECO:0000256" key="1">
    <source>
        <dbReference type="ARBA" id="ARBA00022448"/>
    </source>
</evidence>
<keyword evidence="2" id="KW-0547">Nucleotide-binding</keyword>
<dbReference type="PANTHER" id="PTHR42794">
    <property type="entry name" value="HEMIN IMPORT ATP-BINDING PROTEIN HMUV"/>
    <property type="match status" value="1"/>
</dbReference>
<keyword evidence="3 7" id="KW-0067">ATP-binding</keyword>
<dbReference type="EMBL" id="CP064936">
    <property type="protein sequence ID" value="QQA01538.1"/>
    <property type="molecule type" value="Genomic_DNA"/>
</dbReference>
<keyword evidence="4" id="KW-1278">Translocase</keyword>
<comment type="function">
    <text evidence="5">Part of the ABC transporter complex HmuTUV involved in hemin import. Responsible for energy coupling to the transport system.</text>
</comment>
<dbReference type="AlphaFoldDB" id="A0A7T3REA9"/>
<organism evidence="7 8">
    <name type="scientific">Treponema peruense</name>
    <dbReference type="NCBI Taxonomy" id="2787628"/>
    <lineage>
        <taxon>Bacteria</taxon>
        <taxon>Pseudomonadati</taxon>
        <taxon>Spirochaetota</taxon>
        <taxon>Spirochaetia</taxon>
        <taxon>Spirochaetales</taxon>
        <taxon>Treponemataceae</taxon>
        <taxon>Treponema</taxon>
    </lineage>
</organism>
<keyword evidence="1" id="KW-0813">Transport</keyword>
<evidence type="ECO:0000256" key="2">
    <source>
        <dbReference type="ARBA" id="ARBA00022741"/>
    </source>
</evidence>
<evidence type="ECO:0000313" key="8">
    <source>
        <dbReference type="Proteomes" id="UP000595224"/>
    </source>
</evidence>
<feature type="domain" description="ABC transporter" evidence="6">
    <location>
        <begin position="4"/>
        <end position="254"/>
    </location>
</feature>